<dbReference type="PANTHER" id="PTHR38700">
    <property type="entry name" value="YALI0E22418P"/>
    <property type="match status" value="1"/>
</dbReference>
<feature type="compositionally biased region" description="Gly residues" evidence="1">
    <location>
        <begin position="304"/>
        <end position="321"/>
    </location>
</feature>
<dbReference type="InterPro" id="IPR001849">
    <property type="entry name" value="PH_domain"/>
</dbReference>
<dbReference type="STRING" id="745531.A0A0C3NW92"/>
<organism evidence="3 4">
    <name type="scientific">Phlebiopsis gigantea (strain 11061_1 CR5-6)</name>
    <name type="common">White-rot fungus</name>
    <name type="synonym">Peniophora gigantea</name>
    <dbReference type="NCBI Taxonomy" id="745531"/>
    <lineage>
        <taxon>Eukaryota</taxon>
        <taxon>Fungi</taxon>
        <taxon>Dikarya</taxon>
        <taxon>Basidiomycota</taxon>
        <taxon>Agaricomycotina</taxon>
        <taxon>Agaricomycetes</taxon>
        <taxon>Polyporales</taxon>
        <taxon>Phanerochaetaceae</taxon>
        <taxon>Phlebiopsis</taxon>
    </lineage>
</organism>
<dbReference type="PROSITE" id="PS50003">
    <property type="entry name" value="PH_DOMAIN"/>
    <property type="match status" value="1"/>
</dbReference>
<accession>A0A0C3NW92</accession>
<dbReference type="SUPFAM" id="SSF54236">
    <property type="entry name" value="Ubiquitin-like"/>
    <property type="match status" value="1"/>
</dbReference>
<feature type="compositionally biased region" description="Basic and acidic residues" evidence="1">
    <location>
        <begin position="221"/>
        <end position="234"/>
    </location>
</feature>
<evidence type="ECO:0000313" key="4">
    <source>
        <dbReference type="Proteomes" id="UP000053257"/>
    </source>
</evidence>
<name>A0A0C3NW92_PHLG1</name>
<feature type="compositionally biased region" description="Low complexity" evidence="1">
    <location>
        <begin position="205"/>
        <end position="216"/>
    </location>
</feature>
<feature type="compositionally biased region" description="Acidic residues" evidence="1">
    <location>
        <begin position="349"/>
        <end position="360"/>
    </location>
</feature>
<dbReference type="EMBL" id="KN840463">
    <property type="protein sequence ID" value="KIP09664.1"/>
    <property type="molecule type" value="Genomic_DNA"/>
</dbReference>
<feature type="compositionally biased region" description="Polar residues" evidence="1">
    <location>
        <begin position="550"/>
        <end position="559"/>
    </location>
</feature>
<dbReference type="Gene3D" id="3.10.20.90">
    <property type="entry name" value="Phosphatidylinositol 3-kinase Catalytic Subunit, Chain A, domain 1"/>
    <property type="match status" value="1"/>
</dbReference>
<dbReference type="OrthoDB" id="43122at2759"/>
<feature type="compositionally biased region" description="Basic and acidic residues" evidence="1">
    <location>
        <begin position="612"/>
        <end position="625"/>
    </location>
</feature>
<reference evidence="3 4" key="1">
    <citation type="journal article" date="2014" name="PLoS Genet.">
        <title>Analysis of the Phlebiopsis gigantea genome, transcriptome and secretome provides insight into its pioneer colonization strategies of wood.</title>
        <authorList>
            <person name="Hori C."/>
            <person name="Ishida T."/>
            <person name="Igarashi K."/>
            <person name="Samejima M."/>
            <person name="Suzuki H."/>
            <person name="Master E."/>
            <person name="Ferreira P."/>
            <person name="Ruiz-Duenas F.J."/>
            <person name="Held B."/>
            <person name="Canessa P."/>
            <person name="Larrondo L.F."/>
            <person name="Schmoll M."/>
            <person name="Druzhinina I.S."/>
            <person name="Kubicek C.P."/>
            <person name="Gaskell J.A."/>
            <person name="Kersten P."/>
            <person name="St John F."/>
            <person name="Glasner J."/>
            <person name="Sabat G."/>
            <person name="Splinter BonDurant S."/>
            <person name="Syed K."/>
            <person name="Yadav J."/>
            <person name="Mgbeahuruike A.C."/>
            <person name="Kovalchuk A."/>
            <person name="Asiegbu F.O."/>
            <person name="Lackner G."/>
            <person name="Hoffmeister D."/>
            <person name="Rencoret J."/>
            <person name="Gutierrez A."/>
            <person name="Sun H."/>
            <person name="Lindquist E."/>
            <person name="Barry K."/>
            <person name="Riley R."/>
            <person name="Grigoriev I.V."/>
            <person name="Henrissat B."/>
            <person name="Kues U."/>
            <person name="Berka R.M."/>
            <person name="Martinez A.T."/>
            <person name="Covert S.F."/>
            <person name="Blanchette R.A."/>
            <person name="Cullen D."/>
        </authorList>
    </citation>
    <scope>NUCLEOTIDE SEQUENCE [LARGE SCALE GENOMIC DNA]</scope>
    <source>
        <strain evidence="3 4">11061_1 CR5-6</strain>
    </source>
</reference>
<feature type="region of interest" description="Disordered" evidence="1">
    <location>
        <begin position="26"/>
        <end position="58"/>
    </location>
</feature>
<dbReference type="SUPFAM" id="SSF50729">
    <property type="entry name" value="PH domain-like"/>
    <property type="match status" value="1"/>
</dbReference>
<evidence type="ECO:0000256" key="1">
    <source>
        <dbReference type="SAM" id="MobiDB-lite"/>
    </source>
</evidence>
<feature type="region of interest" description="Disordered" evidence="1">
    <location>
        <begin position="164"/>
        <end position="660"/>
    </location>
</feature>
<feature type="compositionally biased region" description="Pro residues" evidence="1">
    <location>
        <begin position="425"/>
        <end position="437"/>
    </location>
</feature>
<keyword evidence="4" id="KW-1185">Reference proteome</keyword>
<protein>
    <recommendedName>
        <fullName evidence="2">PH domain-containing protein</fullName>
    </recommendedName>
</protein>
<dbReference type="AlphaFoldDB" id="A0A0C3NW92"/>
<feature type="compositionally biased region" description="Basic and acidic residues" evidence="1">
    <location>
        <begin position="634"/>
        <end position="650"/>
    </location>
</feature>
<feature type="region of interest" description="Disordered" evidence="1">
    <location>
        <begin position="920"/>
        <end position="945"/>
    </location>
</feature>
<feature type="compositionally biased region" description="Low complexity" evidence="1">
    <location>
        <begin position="167"/>
        <end position="183"/>
    </location>
</feature>
<dbReference type="SMART" id="SM00233">
    <property type="entry name" value="PH"/>
    <property type="match status" value="1"/>
</dbReference>
<dbReference type="HOGENOM" id="CLU_013666_0_0_1"/>
<feature type="compositionally biased region" description="Low complexity" evidence="1">
    <location>
        <begin position="283"/>
        <end position="303"/>
    </location>
</feature>
<dbReference type="Gene3D" id="2.30.29.30">
    <property type="entry name" value="Pleckstrin-homology domain (PH domain)/Phosphotyrosine-binding domain (PTB)"/>
    <property type="match status" value="1"/>
</dbReference>
<evidence type="ECO:0000259" key="2">
    <source>
        <dbReference type="PROSITE" id="PS50003"/>
    </source>
</evidence>
<dbReference type="InterPro" id="IPR029071">
    <property type="entry name" value="Ubiquitin-like_domsf"/>
</dbReference>
<dbReference type="InterPro" id="IPR011993">
    <property type="entry name" value="PH-like_dom_sf"/>
</dbReference>
<feature type="compositionally biased region" description="Basic and acidic residues" evidence="1">
    <location>
        <begin position="322"/>
        <end position="334"/>
    </location>
</feature>
<dbReference type="Proteomes" id="UP000053257">
    <property type="component" value="Unassembled WGS sequence"/>
</dbReference>
<dbReference type="Pfam" id="PF21989">
    <property type="entry name" value="RA_2"/>
    <property type="match status" value="1"/>
</dbReference>
<proteinExistence type="predicted"/>
<dbReference type="PANTHER" id="PTHR38700:SF1">
    <property type="entry name" value="PH DOMAIN-CONTAINING PROTEIN"/>
    <property type="match status" value="1"/>
</dbReference>
<feature type="compositionally biased region" description="Basic residues" evidence="1">
    <location>
        <begin position="561"/>
        <end position="570"/>
    </location>
</feature>
<sequence>MFGPRSTSPVSQFSIDSYLSTYIPSGDFDTHASPSTEDTCSSPEPSFPPTPQLSANTPSFFNRSYSSLFSHQEQTSIFEDLASTLEYDYSHRTSQLGPSPPAREPGLALSLEDDDGCDFEPGTSAQTIRRLVRTPSTSHFRSSSTESRALDGFSHMDSCALSPTTPSFADSESSHTSSASSEFDSGDFLTTYSDSSDEDFLTAPLSRSSSLAGSASQQCDPHAEDAPNDGRQELSESSGVDITARLSRLSSLSQSDVGSSRYVSAHEYMDSADDGYRGGGRSQGRQNESSRQGESSRGQASHSGYGGGSAPSGGFGGGSGGGRRDGDGDDDRYRRPQPRQSAPAYTDSDTSESEESDGEDDTPRRTKPRQPQPVSSSSADDDVPLAQQIPTALKAQRTIRRQVHDEAVERRRARSLRRPARPSMSPQPPLQELPSPPVVSHSLQTPSISRHMGLSEAPKAVGPPEAPKPVGRPRTRTMPSQSSSPFSVGELTKRLLGTQTTTSPPLPVPHAVSSRRTSHDPSPLPVSPKLPASRLVPNHHEQHPVLANPPQETISTMQRLRSMRSFHRPRTTAGDDLPPPIPSGGAQLGRSATSASRRHPDSQPATALAQPFREREGRSSVERTRSTRSQSRRPSVDRDRSVRPSFDQDARPPLPPLPAPGAIKMHTAWQQRFFVGSLQRFSQVEISSASTARDVLVILQNQGALEDGAASGWMIWEVSQDFGMERPIRSFEVLADVCNSWLADKTVNVLMAKKTPLAPKLSRAAIPSSSPVCGGFVQHEYKRGKWQKRWLELREHSLWLSKRDNGKDQIQLCSLSNFDAYIVTRVSKAPKAYIFAVKSTDNLSFFESTADYVHVFSCDKKDGENWLEKILLARSYVLHQERNVLTTATAPVSIVGASLSRSGTRKRPAQPLVNFGAAGASVPSDAPPTTPLPVFEPGSLLAKRS</sequence>
<feature type="compositionally biased region" description="Low complexity" evidence="1">
    <location>
        <begin position="245"/>
        <end position="261"/>
    </location>
</feature>
<feature type="compositionally biased region" description="Basic residues" evidence="1">
    <location>
        <begin position="411"/>
        <end position="420"/>
    </location>
</feature>
<dbReference type="CDD" id="cd00821">
    <property type="entry name" value="PH"/>
    <property type="match status" value="1"/>
</dbReference>
<feature type="compositionally biased region" description="Polar residues" evidence="1">
    <location>
        <begin position="32"/>
        <end position="44"/>
    </location>
</feature>
<feature type="compositionally biased region" description="Polar residues" evidence="1">
    <location>
        <begin position="477"/>
        <end position="486"/>
    </location>
</feature>
<feature type="domain" description="PH" evidence="2">
    <location>
        <begin position="770"/>
        <end position="875"/>
    </location>
</feature>
<gene>
    <name evidence="3" type="ORF">PHLGIDRAFT_11795</name>
</gene>
<evidence type="ECO:0000313" key="3">
    <source>
        <dbReference type="EMBL" id="KIP09664.1"/>
    </source>
</evidence>